<evidence type="ECO:0008006" key="3">
    <source>
        <dbReference type="Google" id="ProtNLM"/>
    </source>
</evidence>
<accession>A0A158KP97</accession>
<evidence type="ECO:0000313" key="1">
    <source>
        <dbReference type="EMBL" id="SAL82420.1"/>
    </source>
</evidence>
<sequence>MLSPHELATLLLLRDLPDPFGLDQAEVDALLEHQLVALEKLPTGQQRFHLTRDGHSVIQAITRLG</sequence>
<organism evidence="1 2">
    <name type="scientific">Caballeronia arvi</name>
    <dbReference type="NCBI Taxonomy" id="1777135"/>
    <lineage>
        <taxon>Bacteria</taxon>
        <taxon>Pseudomonadati</taxon>
        <taxon>Pseudomonadota</taxon>
        <taxon>Betaproteobacteria</taxon>
        <taxon>Burkholderiales</taxon>
        <taxon>Burkholderiaceae</taxon>
        <taxon>Caballeronia</taxon>
    </lineage>
</organism>
<comment type="caution">
    <text evidence="1">The sequence shown here is derived from an EMBL/GenBank/DDBJ whole genome shotgun (WGS) entry which is preliminary data.</text>
</comment>
<gene>
    <name evidence="1" type="ORF">AWB74_06265</name>
</gene>
<name>A0A158KP97_9BURK</name>
<dbReference type="Proteomes" id="UP000055019">
    <property type="component" value="Unassembled WGS sequence"/>
</dbReference>
<reference evidence="1" key="1">
    <citation type="submission" date="2016-01" db="EMBL/GenBank/DDBJ databases">
        <authorList>
            <person name="Peeters C."/>
        </authorList>
    </citation>
    <scope>NUCLEOTIDE SEQUENCE [LARGE SCALE GENOMIC DNA]</scope>
    <source>
        <strain evidence="1">LMG 29317</strain>
    </source>
</reference>
<evidence type="ECO:0000313" key="2">
    <source>
        <dbReference type="Proteomes" id="UP000055019"/>
    </source>
</evidence>
<dbReference type="EMBL" id="FCOM02000041">
    <property type="protein sequence ID" value="SAL82420.1"/>
    <property type="molecule type" value="Genomic_DNA"/>
</dbReference>
<proteinExistence type="predicted"/>
<keyword evidence="2" id="KW-1185">Reference proteome</keyword>
<protein>
    <recommendedName>
        <fullName evidence="3">Preprotein translocase subunit SecA</fullName>
    </recommendedName>
</protein>
<dbReference type="AlphaFoldDB" id="A0A158KP97"/>